<feature type="transmembrane region" description="Helical" evidence="7">
    <location>
        <begin position="56"/>
        <end position="76"/>
    </location>
</feature>
<feature type="region of interest" description="Disordered" evidence="8">
    <location>
        <begin position="1"/>
        <end position="52"/>
    </location>
</feature>
<evidence type="ECO:0000256" key="7">
    <source>
        <dbReference type="HAMAP-Rule" id="MF_02065"/>
    </source>
</evidence>
<comment type="function">
    <text evidence="7">Functions as a peptidoglycan terminase that cleaves nascent peptidoglycan strands endolytically to terminate their elongation.</text>
</comment>
<dbReference type="NCBIfam" id="TIGR00247">
    <property type="entry name" value="endolytic transglycosylase MltG"/>
    <property type="match status" value="1"/>
</dbReference>
<dbReference type="GO" id="GO:0008932">
    <property type="term" value="F:lytic endotransglycosylase activity"/>
    <property type="evidence" value="ECO:0007669"/>
    <property type="project" value="UniProtKB-UniRule"/>
</dbReference>
<name>A0A9D1HVW2_9ACTN</name>
<dbReference type="AlphaFoldDB" id="A0A9D1HVW2"/>
<reference evidence="9" key="2">
    <citation type="journal article" date="2021" name="PeerJ">
        <title>Extensive microbial diversity within the chicken gut microbiome revealed by metagenomics and culture.</title>
        <authorList>
            <person name="Gilroy R."/>
            <person name="Ravi A."/>
            <person name="Getino M."/>
            <person name="Pursley I."/>
            <person name="Horton D.L."/>
            <person name="Alikhan N.F."/>
            <person name="Baker D."/>
            <person name="Gharbi K."/>
            <person name="Hall N."/>
            <person name="Watson M."/>
            <person name="Adriaenssens E.M."/>
            <person name="Foster-Nyarko E."/>
            <person name="Jarju S."/>
            <person name="Secka A."/>
            <person name="Antonio M."/>
            <person name="Oren A."/>
            <person name="Chaudhuri R.R."/>
            <person name="La Ragione R."/>
            <person name="Hildebrand F."/>
            <person name="Pallen M.J."/>
        </authorList>
    </citation>
    <scope>NUCLEOTIDE SEQUENCE</scope>
    <source>
        <strain evidence="9">ChiHjej12B11-29160</strain>
    </source>
</reference>
<evidence type="ECO:0000256" key="4">
    <source>
        <dbReference type="ARBA" id="ARBA00023136"/>
    </source>
</evidence>
<protein>
    <recommendedName>
        <fullName evidence="7">Endolytic murein transglycosylase</fullName>
        <ecNumber evidence="7">4.2.2.29</ecNumber>
    </recommendedName>
    <alternativeName>
        <fullName evidence="7">Peptidoglycan lytic transglycosylase</fullName>
    </alternativeName>
    <alternativeName>
        <fullName evidence="7">Peptidoglycan polymerization terminase</fullName>
    </alternativeName>
</protein>
<dbReference type="InterPro" id="IPR003770">
    <property type="entry name" value="MLTG-like"/>
</dbReference>
<dbReference type="GO" id="GO:0009252">
    <property type="term" value="P:peptidoglycan biosynthetic process"/>
    <property type="evidence" value="ECO:0007669"/>
    <property type="project" value="UniProtKB-UniRule"/>
</dbReference>
<keyword evidence="1 7" id="KW-1003">Cell membrane</keyword>
<comment type="similarity">
    <text evidence="7">Belongs to the transglycosylase MltG family.</text>
</comment>
<feature type="compositionally biased region" description="Basic residues" evidence="8">
    <location>
        <begin position="30"/>
        <end position="50"/>
    </location>
</feature>
<keyword evidence="3 7" id="KW-1133">Transmembrane helix</keyword>
<comment type="caution">
    <text evidence="9">The sequence shown here is derived from an EMBL/GenBank/DDBJ whole genome shotgun (WGS) entry which is preliminary data.</text>
</comment>
<dbReference type="GO" id="GO:0071555">
    <property type="term" value="P:cell wall organization"/>
    <property type="evidence" value="ECO:0007669"/>
    <property type="project" value="UniProtKB-KW"/>
</dbReference>
<feature type="site" description="Important for catalytic activity" evidence="7">
    <location>
        <position position="286"/>
    </location>
</feature>
<evidence type="ECO:0000313" key="9">
    <source>
        <dbReference type="EMBL" id="HIU23516.1"/>
    </source>
</evidence>
<keyword evidence="2 7" id="KW-0812">Transmembrane</keyword>
<evidence type="ECO:0000313" key="10">
    <source>
        <dbReference type="Proteomes" id="UP000824078"/>
    </source>
</evidence>
<dbReference type="Gene3D" id="3.30.160.60">
    <property type="entry name" value="Classic Zinc Finger"/>
    <property type="match status" value="1"/>
</dbReference>
<dbReference type="Proteomes" id="UP000824078">
    <property type="component" value="Unassembled WGS sequence"/>
</dbReference>
<evidence type="ECO:0000256" key="2">
    <source>
        <dbReference type="ARBA" id="ARBA00022692"/>
    </source>
</evidence>
<proteinExistence type="inferred from homology"/>
<accession>A0A9D1HVW2</accession>
<dbReference type="EC" id="4.2.2.29" evidence="7"/>
<gene>
    <name evidence="7 9" type="primary">mltG</name>
    <name evidence="9" type="ORF">IAD17_01125</name>
</gene>
<evidence type="ECO:0000256" key="8">
    <source>
        <dbReference type="SAM" id="MobiDB-lite"/>
    </source>
</evidence>
<comment type="subcellular location">
    <subcellularLocation>
        <location evidence="7">Cell membrane</location>
        <topology evidence="7">Single-pass membrane protein</topology>
    </subcellularLocation>
</comment>
<dbReference type="PANTHER" id="PTHR30518">
    <property type="entry name" value="ENDOLYTIC MUREIN TRANSGLYCOSYLASE"/>
    <property type="match status" value="1"/>
</dbReference>
<dbReference type="HAMAP" id="MF_02065">
    <property type="entry name" value="MltG"/>
    <property type="match status" value="1"/>
</dbReference>
<evidence type="ECO:0000256" key="5">
    <source>
        <dbReference type="ARBA" id="ARBA00023239"/>
    </source>
</evidence>
<evidence type="ECO:0000256" key="6">
    <source>
        <dbReference type="ARBA" id="ARBA00023316"/>
    </source>
</evidence>
<keyword evidence="6 7" id="KW-0961">Cell wall biogenesis/degradation</keyword>
<evidence type="ECO:0000256" key="3">
    <source>
        <dbReference type="ARBA" id="ARBA00022989"/>
    </source>
</evidence>
<reference evidence="9" key="1">
    <citation type="submission" date="2020-10" db="EMBL/GenBank/DDBJ databases">
        <authorList>
            <person name="Gilroy R."/>
        </authorList>
    </citation>
    <scope>NUCLEOTIDE SEQUENCE</scope>
    <source>
        <strain evidence="9">ChiHjej12B11-29160</strain>
    </source>
</reference>
<dbReference type="PANTHER" id="PTHR30518:SF2">
    <property type="entry name" value="ENDOLYTIC MUREIN TRANSGLYCOSYLASE"/>
    <property type="match status" value="1"/>
</dbReference>
<dbReference type="Pfam" id="PF02618">
    <property type="entry name" value="YceG"/>
    <property type="match status" value="1"/>
</dbReference>
<comment type="catalytic activity">
    <reaction evidence="7">
        <text>a peptidoglycan chain = a peptidoglycan chain with N-acetyl-1,6-anhydromuramyl-[peptide] at the reducing end + a peptidoglycan chain with N-acetylglucosamine at the non-reducing end.</text>
        <dbReference type="EC" id="4.2.2.29"/>
    </reaction>
</comment>
<sequence>MATRRTLAHGTSRTTRKASPRVSARTTAYSHRRSSLSMHTTRRAHSRHRTQQPSHLPILVGTIAALIALVLIVFVACSVLNGSDKNAGVPAGQQVTITIPEGSGAATIYSELSEAGVLSSQDEFYKELRAQGAEQNLKSGTYSFVTGEDVSDVVKQLVQGPNTTESRLVVAEGLTEARLASEVESSLGIPQDVFLAQAKASNYVNDYPFLSEAQDDSLEGFLYPKTYDFSGKEVNADVVIRAMLDQYQAEVVPLNLDGAAANISSAYGIELDGYDILTIASIIEREAVTDEDRPLVASVFYNRLRDSMPLQSDATMGYVTGGEVTADDLKQESPYNTYLNQGLPPTPICTPSMASIKAAMEPASTDYLYFLIIENGNYSNHTFSKTYEEHQAAIDKALADQAAQ</sequence>
<organism evidence="9 10">
    <name type="scientific">Candidatus Coprovicinus avistercoris</name>
    <dbReference type="NCBI Taxonomy" id="2840754"/>
    <lineage>
        <taxon>Bacteria</taxon>
        <taxon>Bacillati</taxon>
        <taxon>Actinomycetota</taxon>
        <taxon>Coriobacteriia</taxon>
        <taxon>Coriobacteriales</taxon>
        <taxon>Coriobacteriaceae</taxon>
        <taxon>Coriobacteriaceae incertae sedis</taxon>
        <taxon>Candidatus Coprovicinus</taxon>
    </lineage>
</organism>
<evidence type="ECO:0000256" key="1">
    <source>
        <dbReference type="ARBA" id="ARBA00022475"/>
    </source>
</evidence>
<keyword evidence="5 7" id="KW-0456">Lyase</keyword>
<dbReference type="CDD" id="cd08010">
    <property type="entry name" value="MltG_like"/>
    <property type="match status" value="1"/>
</dbReference>
<dbReference type="Gene3D" id="3.30.1490.480">
    <property type="entry name" value="Endolytic murein transglycosylase"/>
    <property type="match status" value="1"/>
</dbReference>
<keyword evidence="4 7" id="KW-0472">Membrane</keyword>
<dbReference type="EMBL" id="DVMQ01000003">
    <property type="protein sequence ID" value="HIU23516.1"/>
    <property type="molecule type" value="Genomic_DNA"/>
</dbReference>
<dbReference type="GO" id="GO:0005886">
    <property type="term" value="C:plasma membrane"/>
    <property type="evidence" value="ECO:0007669"/>
    <property type="project" value="UniProtKB-SubCell"/>
</dbReference>